<dbReference type="Pfam" id="PF05063">
    <property type="entry name" value="MT-A70"/>
    <property type="match status" value="1"/>
</dbReference>
<dbReference type="PANTHER" id="PTHR12829">
    <property type="entry name" value="N6-ADENOSINE-METHYLTRANSFERASE"/>
    <property type="match status" value="1"/>
</dbReference>
<dbReference type="GO" id="GO:0032259">
    <property type="term" value="P:methylation"/>
    <property type="evidence" value="ECO:0007669"/>
    <property type="project" value="UniProtKB-KW"/>
</dbReference>
<evidence type="ECO:0000313" key="5">
    <source>
        <dbReference type="EMBL" id="RAI42937.1"/>
    </source>
</evidence>
<reference evidence="5 6" key="1">
    <citation type="submission" date="2017-07" db="EMBL/GenBank/DDBJ databases">
        <title>Draft Genome Sequences of Select Purple Nonsulfur Bacteria.</title>
        <authorList>
            <person name="Lasarre B."/>
            <person name="Mckinlay J.B."/>
        </authorList>
    </citation>
    <scope>NUCLEOTIDE SEQUENCE [LARGE SCALE GENOMIC DNA]</scope>
    <source>
        <strain evidence="5 6">DSM 5909</strain>
    </source>
</reference>
<comment type="caution">
    <text evidence="5">The sequence shown here is derived from an EMBL/GenBank/DDBJ whole genome shotgun (WGS) entry which is preliminary data.</text>
</comment>
<keyword evidence="6" id="KW-1185">Reference proteome</keyword>
<dbReference type="SUPFAM" id="SSF53335">
    <property type="entry name" value="S-adenosyl-L-methionine-dependent methyltransferases"/>
    <property type="match status" value="1"/>
</dbReference>
<dbReference type="PANTHER" id="PTHR12829:SF7">
    <property type="entry name" value="N6-ADENOSINE-METHYLTRANSFERASE CATALYTIC SUBUNIT"/>
    <property type="match status" value="1"/>
</dbReference>
<keyword evidence="2" id="KW-0808">Transferase</keyword>
<dbReference type="GO" id="GO:0008168">
    <property type="term" value="F:methyltransferase activity"/>
    <property type="evidence" value="ECO:0007669"/>
    <property type="project" value="UniProtKB-KW"/>
</dbReference>
<dbReference type="EMBL" id="NPEX01000117">
    <property type="protein sequence ID" value="RAI42937.1"/>
    <property type="molecule type" value="Genomic_DNA"/>
</dbReference>
<dbReference type="InterPro" id="IPR007757">
    <property type="entry name" value="MT-A70-like"/>
</dbReference>
<dbReference type="PROSITE" id="PS51143">
    <property type="entry name" value="MT_A70"/>
    <property type="match status" value="1"/>
</dbReference>
<dbReference type="Proteomes" id="UP000249130">
    <property type="component" value="Unassembled WGS sequence"/>
</dbReference>
<keyword evidence="1" id="KW-0489">Methyltransferase</keyword>
<dbReference type="InterPro" id="IPR029063">
    <property type="entry name" value="SAM-dependent_MTases_sf"/>
</dbReference>
<accession>A0A327KXX9</accession>
<gene>
    <name evidence="5" type="ORF">CH341_17025</name>
</gene>
<dbReference type="AlphaFoldDB" id="A0A327KXX9"/>
<evidence type="ECO:0000256" key="3">
    <source>
        <dbReference type="ARBA" id="ARBA00022691"/>
    </source>
</evidence>
<name>A0A327KXX9_9BRAD</name>
<evidence type="ECO:0008006" key="7">
    <source>
        <dbReference type="Google" id="ProtNLM"/>
    </source>
</evidence>
<evidence type="ECO:0000313" key="6">
    <source>
        <dbReference type="Proteomes" id="UP000249130"/>
    </source>
</evidence>
<evidence type="ECO:0000256" key="1">
    <source>
        <dbReference type="ARBA" id="ARBA00022603"/>
    </source>
</evidence>
<protein>
    <recommendedName>
        <fullName evidence="7">Methyltransferase</fullName>
    </recommendedName>
</protein>
<evidence type="ECO:0000256" key="2">
    <source>
        <dbReference type="ARBA" id="ARBA00022679"/>
    </source>
</evidence>
<organism evidence="5 6">
    <name type="scientific">Rhodoplanes roseus</name>
    <dbReference type="NCBI Taxonomy" id="29409"/>
    <lineage>
        <taxon>Bacteria</taxon>
        <taxon>Pseudomonadati</taxon>
        <taxon>Pseudomonadota</taxon>
        <taxon>Alphaproteobacteria</taxon>
        <taxon>Hyphomicrobiales</taxon>
        <taxon>Nitrobacteraceae</taxon>
        <taxon>Rhodoplanes</taxon>
    </lineage>
</organism>
<proteinExistence type="inferred from homology"/>
<dbReference type="OrthoDB" id="9800596at2"/>
<keyword evidence="3" id="KW-0949">S-adenosyl-L-methionine</keyword>
<sequence length="214" mass="24361">MAKVRRAEEQLEKKRRRDARERVLGAVQQSMPKGRRYGVILADPEWKFLTRSELGMDRSAANHYPVSSTETIAARDVESIAARDSILGLWATGAMIEDALTVMRAWGFSYKSQIVWTKPGMGSGYWFRECHELLLIGTRGSMPAPAMGTQWRSVRDAPRGTHSQKPDWQYELFEEFFPHLRKIELNARRARPGWDRWGLESPLAESEHGTGSAA</sequence>
<comment type="similarity">
    <text evidence="4">Belongs to the MT-A70-like family.</text>
</comment>
<evidence type="ECO:0000256" key="4">
    <source>
        <dbReference type="PROSITE-ProRule" id="PRU00489"/>
    </source>
</evidence>